<accession>A0AAW2RXM2</accession>
<dbReference type="SUPFAM" id="SSF101941">
    <property type="entry name" value="NAC domain"/>
    <property type="match status" value="1"/>
</dbReference>
<evidence type="ECO:0000313" key="7">
    <source>
        <dbReference type="EMBL" id="KAL0385070.1"/>
    </source>
</evidence>
<dbReference type="Gene3D" id="2.170.150.80">
    <property type="entry name" value="NAC domain"/>
    <property type="match status" value="1"/>
</dbReference>
<feature type="compositionally biased region" description="Basic and acidic residues" evidence="5">
    <location>
        <begin position="203"/>
        <end position="218"/>
    </location>
</feature>
<sequence length="218" mass="24914">METHKIGTRFEPSAPECIAYLLHKVSGERLSSECFISFPTIDIYGYEVDHPSLIFPASDHEQNYFYSRLKRVNNGFQVYTNRASGNGVWAECGPRNPILDSKGGVLGFKNVFKYVGKIIHSFNEEDHYHEWLLKEYTLSDQLKYCCLKMEYVDFVFCMVKRNPAVQVDPDKHSDWFLDRFFDEMSKPPPPTLLKGSSSSVPPPHDDSAAAEGTDSKQI</sequence>
<dbReference type="InterPro" id="IPR036093">
    <property type="entry name" value="NAC_dom_sf"/>
</dbReference>
<proteinExistence type="predicted"/>
<dbReference type="Pfam" id="PF02365">
    <property type="entry name" value="NAM"/>
    <property type="match status" value="1"/>
</dbReference>
<evidence type="ECO:0000256" key="2">
    <source>
        <dbReference type="ARBA" id="ARBA00023125"/>
    </source>
</evidence>
<protein>
    <recommendedName>
        <fullName evidence="6">NAC domain-containing protein</fullName>
    </recommendedName>
</protein>
<dbReference type="PANTHER" id="PTHR31719">
    <property type="entry name" value="NAC TRANSCRIPTION FACTOR 56"/>
    <property type="match status" value="1"/>
</dbReference>
<reference evidence="7" key="2">
    <citation type="journal article" date="2024" name="Plant">
        <title>Genomic evolution and insights into agronomic trait innovations of Sesamum species.</title>
        <authorList>
            <person name="Miao H."/>
            <person name="Wang L."/>
            <person name="Qu L."/>
            <person name="Liu H."/>
            <person name="Sun Y."/>
            <person name="Le M."/>
            <person name="Wang Q."/>
            <person name="Wei S."/>
            <person name="Zheng Y."/>
            <person name="Lin W."/>
            <person name="Duan Y."/>
            <person name="Cao H."/>
            <person name="Xiong S."/>
            <person name="Wang X."/>
            <person name="Wei L."/>
            <person name="Li C."/>
            <person name="Ma Q."/>
            <person name="Ju M."/>
            <person name="Zhao R."/>
            <person name="Li G."/>
            <person name="Mu C."/>
            <person name="Tian Q."/>
            <person name="Mei H."/>
            <person name="Zhang T."/>
            <person name="Gao T."/>
            <person name="Zhang H."/>
        </authorList>
    </citation>
    <scope>NUCLEOTIDE SEQUENCE</scope>
    <source>
        <strain evidence="7">G02</strain>
    </source>
</reference>
<evidence type="ECO:0000259" key="6">
    <source>
        <dbReference type="PROSITE" id="PS51005"/>
    </source>
</evidence>
<dbReference type="EMBL" id="JACGWJ010000012">
    <property type="protein sequence ID" value="KAL0385070.1"/>
    <property type="molecule type" value="Genomic_DNA"/>
</dbReference>
<keyword evidence="3" id="KW-0804">Transcription</keyword>
<feature type="region of interest" description="Disordered" evidence="5">
    <location>
        <begin position="187"/>
        <end position="218"/>
    </location>
</feature>
<dbReference type="PROSITE" id="PS51005">
    <property type="entry name" value="NAC"/>
    <property type="match status" value="1"/>
</dbReference>
<evidence type="ECO:0000256" key="5">
    <source>
        <dbReference type="SAM" id="MobiDB-lite"/>
    </source>
</evidence>
<reference evidence="7" key="1">
    <citation type="submission" date="2020-06" db="EMBL/GenBank/DDBJ databases">
        <authorList>
            <person name="Li T."/>
            <person name="Hu X."/>
            <person name="Zhang T."/>
            <person name="Song X."/>
            <person name="Zhang H."/>
            <person name="Dai N."/>
            <person name="Sheng W."/>
            <person name="Hou X."/>
            <person name="Wei L."/>
        </authorList>
    </citation>
    <scope>NUCLEOTIDE SEQUENCE</scope>
    <source>
        <strain evidence="7">G02</strain>
        <tissue evidence="7">Leaf</tissue>
    </source>
</reference>
<comment type="caution">
    <text evidence="7">The sequence shown here is derived from an EMBL/GenBank/DDBJ whole genome shotgun (WGS) entry which is preliminary data.</text>
</comment>
<feature type="domain" description="NAC" evidence="6">
    <location>
        <begin position="4"/>
        <end position="162"/>
    </location>
</feature>
<organism evidence="7">
    <name type="scientific">Sesamum radiatum</name>
    <name type="common">Black benniseed</name>
    <dbReference type="NCBI Taxonomy" id="300843"/>
    <lineage>
        <taxon>Eukaryota</taxon>
        <taxon>Viridiplantae</taxon>
        <taxon>Streptophyta</taxon>
        <taxon>Embryophyta</taxon>
        <taxon>Tracheophyta</taxon>
        <taxon>Spermatophyta</taxon>
        <taxon>Magnoliopsida</taxon>
        <taxon>eudicotyledons</taxon>
        <taxon>Gunneridae</taxon>
        <taxon>Pentapetalae</taxon>
        <taxon>asterids</taxon>
        <taxon>lamiids</taxon>
        <taxon>Lamiales</taxon>
        <taxon>Pedaliaceae</taxon>
        <taxon>Sesamum</taxon>
    </lineage>
</organism>
<dbReference type="GO" id="GO:0006355">
    <property type="term" value="P:regulation of DNA-templated transcription"/>
    <property type="evidence" value="ECO:0007669"/>
    <property type="project" value="InterPro"/>
</dbReference>
<evidence type="ECO:0000256" key="3">
    <source>
        <dbReference type="ARBA" id="ARBA00023163"/>
    </source>
</evidence>
<dbReference type="AlphaFoldDB" id="A0AAW2RXM2"/>
<name>A0AAW2RXM2_SESRA</name>
<dbReference type="InterPro" id="IPR003441">
    <property type="entry name" value="NAC-dom"/>
</dbReference>
<gene>
    <name evidence="7" type="ORF">Sradi_2901300</name>
</gene>
<evidence type="ECO:0000256" key="4">
    <source>
        <dbReference type="ARBA" id="ARBA00023242"/>
    </source>
</evidence>
<evidence type="ECO:0000256" key="1">
    <source>
        <dbReference type="ARBA" id="ARBA00023015"/>
    </source>
</evidence>
<dbReference type="PANTHER" id="PTHR31719:SF43">
    <property type="entry name" value="NAC TRANSCRIPTION FACTOR 56"/>
    <property type="match status" value="1"/>
</dbReference>
<keyword evidence="4" id="KW-0539">Nucleus</keyword>
<dbReference type="GO" id="GO:0003677">
    <property type="term" value="F:DNA binding"/>
    <property type="evidence" value="ECO:0007669"/>
    <property type="project" value="UniProtKB-KW"/>
</dbReference>
<keyword evidence="1" id="KW-0805">Transcription regulation</keyword>
<keyword evidence="2" id="KW-0238">DNA-binding</keyword>